<dbReference type="Proteomes" id="UP000054729">
    <property type="component" value="Unassembled WGS sequence"/>
</dbReference>
<evidence type="ECO:0000313" key="2">
    <source>
        <dbReference type="Proteomes" id="UP000054729"/>
    </source>
</evidence>
<reference evidence="1 2" key="1">
    <citation type="submission" date="2015-11" db="EMBL/GenBank/DDBJ databases">
        <title>Genomic analysis of 38 Legionella species identifies large and diverse effector repertoires.</title>
        <authorList>
            <person name="Burstein D."/>
            <person name="Amaro F."/>
            <person name="Zusman T."/>
            <person name="Lifshitz Z."/>
            <person name="Cohen O."/>
            <person name="Gilbert J.A."/>
            <person name="Pupko T."/>
            <person name="Shuman H.A."/>
            <person name="Segal G."/>
        </authorList>
    </citation>
    <scope>NUCLEOTIDE SEQUENCE [LARGE SCALE GENOMIC DNA]</scope>
    <source>
        <strain evidence="1 2">ATCC 51914</strain>
    </source>
</reference>
<gene>
    <name evidence="1" type="ORF">Lwal_1373</name>
</gene>
<name>A0A0W1AD78_9GAMM</name>
<evidence type="ECO:0000313" key="1">
    <source>
        <dbReference type="EMBL" id="KTD79301.1"/>
    </source>
</evidence>
<proteinExistence type="predicted"/>
<accession>A0A0W1AD78</accession>
<keyword evidence="2" id="KW-1185">Reference proteome</keyword>
<protein>
    <submittedName>
        <fullName evidence="1">Uncharacterized protein</fullName>
    </submittedName>
</protein>
<dbReference type="PATRIC" id="fig|66969.6.peg.1507"/>
<dbReference type="EMBL" id="LNZB01000036">
    <property type="protein sequence ID" value="KTD79301.1"/>
    <property type="molecule type" value="Genomic_DNA"/>
</dbReference>
<comment type="caution">
    <text evidence="1">The sequence shown here is derived from an EMBL/GenBank/DDBJ whole genome shotgun (WGS) entry which is preliminary data.</text>
</comment>
<organism evidence="1 2">
    <name type="scientific">Legionella waltersii</name>
    <dbReference type="NCBI Taxonomy" id="66969"/>
    <lineage>
        <taxon>Bacteria</taxon>
        <taxon>Pseudomonadati</taxon>
        <taxon>Pseudomonadota</taxon>
        <taxon>Gammaproteobacteria</taxon>
        <taxon>Legionellales</taxon>
        <taxon>Legionellaceae</taxon>
        <taxon>Legionella</taxon>
    </lineage>
</organism>
<sequence>MSNRKQTSTGRIPRKVKANTFDTRFNPLHDDTLEHEKKEPVNFARVKPIQGQGTIV</sequence>
<dbReference type="AlphaFoldDB" id="A0A0W1AD78"/>